<dbReference type="AlphaFoldDB" id="X1BTI4"/>
<proteinExistence type="predicted"/>
<comment type="caution">
    <text evidence="1">The sequence shown here is derived from an EMBL/GenBank/DDBJ whole genome shotgun (WGS) entry which is preliminary data.</text>
</comment>
<protein>
    <submittedName>
        <fullName evidence="1">Uncharacterized protein</fullName>
    </submittedName>
</protein>
<evidence type="ECO:0000313" key="1">
    <source>
        <dbReference type="EMBL" id="GAG87493.1"/>
    </source>
</evidence>
<name>X1BTI4_9ZZZZ</name>
<reference evidence="1" key="1">
    <citation type="journal article" date="2014" name="Front. Microbiol.">
        <title>High frequency of phylogenetically diverse reductive dehalogenase-homologous genes in deep subseafloor sedimentary metagenomes.</title>
        <authorList>
            <person name="Kawai M."/>
            <person name="Futagami T."/>
            <person name="Toyoda A."/>
            <person name="Takaki Y."/>
            <person name="Nishi S."/>
            <person name="Hori S."/>
            <person name="Arai W."/>
            <person name="Tsubouchi T."/>
            <person name="Morono Y."/>
            <person name="Uchiyama I."/>
            <person name="Ito T."/>
            <person name="Fujiyama A."/>
            <person name="Inagaki F."/>
            <person name="Takami H."/>
        </authorList>
    </citation>
    <scope>NUCLEOTIDE SEQUENCE</scope>
    <source>
        <strain evidence="1">Expedition CK06-06</strain>
    </source>
</reference>
<accession>X1BTI4</accession>
<gene>
    <name evidence="1" type="ORF">S01H4_34445</name>
</gene>
<dbReference type="EMBL" id="BART01018226">
    <property type="protein sequence ID" value="GAG87493.1"/>
    <property type="molecule type" value="Genomic_DNA"/>
</dbReference>
<feature type="non-terminal residue" evidence="1">
    <location>
        <position position="297"/>
    </location>
</feature>
<feature type="non-terminal residue" evidence="1">
    <location>
        <position position="1"/>
    </location>
</feature>
<organism evidence="1">
    <name type="scientific">marine sediment metagenome</name>
    <dbReference type="NCBI Taxonomy" id="412755"/>
    <lineage>
        <taxon>unclassified sequences</taxon>
        <taxon>metagenomes</taxon>
        <taxon>ecological metagenomes</taxon>
    </lineage>
</organism>
<sequence length="297" mass="34086">YWLAYLDSLSDWVSTKGLNPGNYDVNFIIEANLTYGSGFPYYAYNFTLDQVILDILAPEMTLFSDDPYTLILGNTYDDIQNNLVSLAINSTDSDFYKVKFEYKYETPTTATWNNYGTFYADNESLATIVFNIINLPDDNITFRFTGYDDLNNEYTLSDLSYWIIKDFNNHELFTIEELDTSKLYGLDQEDMIDIEVKIIPQDNDITEVTVSTGYETFSLTNIVSEQNYIYFEDDGAQDVNIRLNSTYHNIIGSDFTIIPIEIKLYQGTTFITSKELDIIATTAVFSDIVEISNVEVN</sequence>